<protein>
    <submittedName>
        <fullName evidence="2">N-acetyltransferase</fullName>
    </submittedName>
</protein>
<dbReference type="Pfam" id="PF00583">
    <property type="entry name" value="Acetyltransf_1"/>
    <property type="match status" value="1"/>
</dbReference>
<reference evidence="2 3" key="1">
    <citation type="submission" date="2018-05" db="EMBL/GenBank/DDBJ databases">
        <title>Micromonosporas from Atacama Desert.</title>
        <authorList>
            <person name="Carro L."/>
            <person name="Golinska P."/>
            <person name="Klenk H.-P."/>
            <person name="Goodfellow M."/>
        </authorList>
    </citation>
    <scope>NUCLEOTIDE SEQUENCE [LARGE SCALE GENOMIC DNA]</scope>
    <source>
        <strain evidence="2 3">4G51</strain>
    </source>
</reference>
<dbReference type="InterPro" id="IPR000182">
    <property type="entry name" value="GNAT_dom"/>
</dbReference>
<accession>A0A317D6H9</accession>
<dbReference type="PROSITE" id="PS51186">
    <property type="entry name" value="GNAT"/>
    <property type="match status" value="1"/>
</dbReference>
<dbReference type="GO" id="GO:0016747">
    <property type="term" value="F:acyltransferase activity, transferring groups other than amino-acyl groups"/>
    <property type="evidence" value="ECO:0007669"/>
    <property type="project" value="InterPro"/>
</dbReference>
<dbReference type="Gene3D" id="3.40.630.30">
    <property type="match status" value="1"/>
</dbReference>
<feature type="domain" description="N-acetyltransferase" evidence="1">
    <location>
        <begin position="60"/>
        <end position="225"/>
    </location>
</feature>
<dbReference type="AlphaFoldDB" id="A0A317D6H9"/>
<keyword evidence="2" id="KW-0808">Transferase</keyword>
<organism evidence="2 3">
    <name type="scientific">Micromonospora sicca</name>
    <dbReference type="NCBI Taxonomy" id="2202420"/>
    <lineage>
        <taxon>Bacteria</taxon>
        <taxon>Bacillati</taxon>
        <taxon>Actinomycetota</taxon>
        <taxon>Actinomycetes</taxon>
        <taxon>Micromonosporales</taxon>
        <taxon>Micromonosporaceae</taxon>
        <taxon>Micromonospora</taxon>
    </lineage>
</organism>
<dbReference type="EMBL" id="QGKS01000364">
    <property type="protein sequence ID" value="PWR10197.1"/>
    <property type="molecule type" value="Genomic_DNA"/>
</dbReference>
<dbReference type="SUPFAM" id="SSF55729">
    <property type="entry name" value="Acyl-CoA N-acyltransferases (Nat)"/>
    <property type="match status" value="1"/>
</dbReference>
<sequence length="241" mass="25147">MTRKKSARVPPVTADRLLRGWSGPGGTRIRLAAPGDSTGVAELLLLADGMGLDPAVEQGINAGTVASTLLTGMRQGTSEMLRPIAEAAAAGRPDEAMSGLVMVLVAEGNDGRLQGVLQAVPPGNVLSEAHAAGVPLPLALVAATKTAKIQGLAVAEHARGQGLGETLLRRAVRTYFQLGWLLAYGQFSAGSGLEDYYTRQGFTVLPAGEGIDLDRISVPVVIRHGPEERLFTRWRPAGTPA</sequence>
<name>A0A317D6H9_9ACTN</name>
<proteinExistence type="predicted"/>
<dbReference type="Proteomes" id="UP000246050">
    <property type="component" value="Unassembled WGS sequence"/>
</dbReference>
<dbReference type="CDD" id="cd04301">
    <property type="entry name" value="NAT_SF"/>
    <property type="match status" value="1"/>
</dbReference>
<evidence type="ECO:0000313" key="3">
    <source>
        <dbReference type="Proteomes" id="UP000246050"/>
    </source>
</evidence>
<evidence type="ECO:0000259" key="1">
    <source>
        <dbReference type="PROSITE" id="PS51186"/>
    </source>
</evidence>
<gene>
    <name evidence="2" type="ORF">DKT69_29560</name>
</gene>
<evidence type="ECO:0000313" key="2">
    <source>
        <dbReference type="EMBL" id="PWR10197.1"/>
    </source>
</evidence>
<dbReference type="InterPro" id="IPR016181">
    <property type="entry name" value="Acyl_CoA_acyltransferase"/>
</dbReference>
<comment type="caution">
    <text evidence="2">The sequence shown here is derived from an EMBL/GenBank/DDBJ whole genome shotgun (WGS) entry which is preliminary data.</text>
</comment>